<evidence type="ECO:0008006" key="3">
    <source>
        <dbReference type="Google" id="ProtNLM"/>
    </source>
</evidence>
<dbReference type="Gene3D" id="1.10.260.40">
    <property type="entry name" value="lambda repressor-like DNA-binding domains"/>
    <property type="match status" value="1"/>
</dbReference>
<dbReference type="RefSeq" id="WP_285984523.1">
    <property type="nucleotide sequence ID" value="NZ_JASVDS010000008.1"/>
</dbReference>
<name>A0ABT7LNK2_9BURK</name>
<organism evidence="1 2">
    <name type="scientific">Roseateles subflavus</name>
    <dbReference type="NCBI Taxonomy" id="3053353"/>
    <lineage>
        <taxon>Bacteria</taxon>
        <taxon>Pseudomonadati</taxon>
        <taxon>Pseudomonadota</taxon>
        <taxon>Betaproteobacteria</taxon>
        <taxon>Burkholderiales</taxon>
        <taxon>Sphaerotilaceae</taxon>
        <taxon>Roseateles</taxon>
    </lineage>
</organism>
<proteinExistence type="predicted"/>
<protein>
    <recommendedName>
        <fullName evidence="3">XRE family transcriptional regulator</fullName>
    </recommendedName>
</protein>
<keyword evidence="2" id="KW-1185">Reference proteome</keyword>
<evidence type="ECO:0000313" key="2">
    <source>
        <dbReference type="Proteomes" id="UP001238603"/>
    </source>
</evidence>
<gene>
    <name evidence="1" type="ORF">QRD43_21270</name>
</gene>
<dbReference type="Proteomes" id="UP001238603">
    <property type="component" value="Unassembled WGS sequence"/>
</dbReference>
<dbReference type="EMBL" id="JASVDS010000008">
    <property type="protein sequence ID" value="MDL5034448.1"/>
    <property type="molecule type" value="Genomic_DNA"/>
</dbReference>
<dbReference type="InterPro" id="IPR010982">
    <property type="entry name" value="Lambda_DNA-bd_dom_sf"/>
</dbReference>
<evidence type="ECO:0000313" key="1">
    <source>
        <dbReference type="EMBL" id="MDL5034448.1"/>
    </source>
</evidence>
<comment type="caution">
    <text evidence="1">The sequence shown here is derived from an EMBL/GenBank/DDBJ whole genome shotgun (WGS) entry which is preliminary data.</text>
</comment>
<sequence length="77" mass="8570">MTNDEFRAVESAVADGHADMARRLGISEVSVKRYATGTQPVPEHIAKLTVALLLVQREGLQKKFESLLDKYHSDTDN</sequence>
<accession>A0ABT7LNK2</accession>
<reference evidence="1 2" key="1">
    <citation type="submission" date="2023-06" db="EMBL/GenBank/DDBJ databases">
        <title>Pelomonas sp. APW6 16S ribosomal RNA gene genome sequencing and assembly.</title>
        <authorList>
            <person name="Woo H."/>
        </authorList>
    </citation>
    <scope>NUCLEOTIDE SEQUENCE [LARGE SCALE GENOMIC DNA]</scope>
    <source>
        <strain evidence="1 2">APW6</strain>
    </source>
</reference>